<feature type="non-terminal residue" evidence="2">
    <location>
        <position position="1"/>
    </location>
</feature>
<evidence type="ECO:0000256" key="1">
    <source>
        <dbReference type="SAM" id="SignalP"/>
    </source>
</evidence>
<evidence type="ECO:0000313" key="3">
    <source>
        <dbReference type="Proteomes" id="UP001476798"/>
    </source>
</evidence>
<comment type="caution">
    <text evidence="2">The sequence shown here is derived from an EMBL/GenBank/DDBJ whole genome shotgun (WGS) entry which is preliminary data.</text>
</comment>
<keyword evidence="1" id="KW-0732">Signal</keyword>
<name>A0ABV0NDR1_9TELE</name>
<dbReference type="EMBL" id="JAHRIO010033221">
    <property type="protein sequence ID" value="MEQ2169552.1"/>
    <property type="molecule type" value="Genomic_DNA"/>
</dbReference>
<protein>
    <submittedName>
        <fullName evidence="2">Uncharacterized protein</fullName>
    </submittedName>
</protein>
<reference evidence="2 3" key="1">
    <citation type="submission" date="2021-06" db="EMBL/GenBank/DDBJ databases">
        <authorList>
            <person name="Palmer J.M."/>
        </authorList>
    </citation>
    <scope>NUCLEOTIDE SEQUENCE [LARGE SCALE GENOMIC DNA]</scope>
    <source>
        <strain evidence="2 3">GA_2019</strain>
        <tissue evidence="2">Muscle</tissue>
    </source>
</reference>
<sequence length="150" mass="16105">LERCLFLFFLCGFACSAVFSGSGGVAATQEEKVKAKDETYWKEMNAAMALTNLAQGKDSVSGTTSCIIQKSSHIAELTAIDQKTYSTLQKSQPCPTSVQRLMLSRNQSGNILAGLQRGRRNSSFNNVSSEKPGRAVLGSGGVLKFSCLLQ</sequence>
<proteinExistence type="predicted"/>
<gene>
    <name evidence="2" type="ORF">GOODEAATRI_026308</name>
</gene>
<accession>A0ABV0NDR1</accession>
<keyword evidence="3" id="KW-1185">Reference proteome</keyword>
<evidence type="ECO:0000313" key="2">
    <source>
        <dbReference type="EMBL" id="MEQ2169552.1"/>
    </source>
</evidence>
<dbReference type="Proteomes" id="UP001476798">
    <property type="component" value="Unassembled WGS sequence"/>
</dbReference>
<organism evidence="2 3">
    <name type="scientific">Goodea atripinnis</name>
    <dbReference type="NCBI Taxonomy" id="208336"/>
    <lineage>
        <taxon>Eukaryota</taxon>
        <taxon>Metazoa</taxon>
        <taxon>Chordata</taxon>
        <taxon>Craniata</taxon>
        <taxon>Vertebrata</taxon>
        <taxon>Euteleostomi</taxon>
        <taxon>Actinopterygii</taxon>
        <taxon>Neopterygii</taxon>
        <taxon>Teleostei</taxon>
        <taxon>Neoteleostei</taxon>
        <taxon>Acanthomorphata</taxon>
        <taxon>Ovalentaria</taxon>
        <taxon>Atherinomorphae</taxon>
        <taxon>Cyprinodontiformes</taxon>
        <taxon>Goodeidae</taxon>
        <taxon>Goodea</taxon>
    </lineage>
</organism>
<feature type="chain" id="PRO_5046788703" evidence="1">
    <location>
        <begin position="17"/>
        <end position="150"/>
    </location>
</feature>
<feature type="signal peptide" evidence="1">
    <location>
        <begin position="1"/>
        <end position="16"/>
    </location>
</feature>